<feature type="region of interest" description="Disordered" evidence="8">
    <location>
        <begin position="1"/>
        <end position="23"/>
    </location>
</feature>
<name>A0ABQ7FH78_9ACTN</name>
<feature type="region of interest" description="Disordered" evidence="8">
    <location>
        <begin position="316"/>
        <end position="373"/>
    </location>
</feature>
<keyword evidence="12" id="KW-1185">Reference proteome</keyword>
<evidence type="ECO:0000256" key="5">
    <source>
        <dbReference type="ARBA" id="ARBA00023136"/>
    </source>
</evidence>
<feature type="transmembrane region" description="Helical" evidence="9">
    <location>
        <begin position="42"/>
        <end position="63"/>
    </location>
</feature>
<evidence type="ECO:0000256" key="2">
    <source>
        <dbReference type="ARBA" id="ARBA00022475"/>
    </source>
</evidence>
<dbReference type="Pfam" id="PF13515">
    <property type="entry name" value="FUSC_2"/>
    <property type="match status" value="1"/>
</dbReference>
<proteinExistence type="inferred from homology"/>
<evidence type="ECO:0000256" key="6">
    <source>
        <dbReference type="ARBA" id="ARBA00043993"/>
    </source>
</evidence>
<feature type="transmembrane region" description="Helical" evidence="9">
    <location>
        <begin position="448"/>
        <end position="474"/>
    </location>
</feature>
<evidence type="ECO:0000256" key="3">
    <source>
        <dbReference type="ARBA" id="ARBA00022692"/>
    </source>
</evidence>
<comment type="caution">
    <text evidence="11">The sequence shown here is derived from an EMBL/GenBank/DDBJ whole genome shotgun (WGS) entry which is preliminary data.</text>
</comment>
<comment type="similarity">
    <text evidence="6">Belongs to the YccS/YhfK family.</text>
</comment>
<evidence type="ECO:0000256" key="9">
    <source>
        <dbReference type="SAM" id="Phobius"/>
    </source>
</evidence>
<keyword evidence="4 9" id="KW-1133">Transmembrane helix</keyword>
<keyword evidence="3 9" id="KW-0812">Transmembrane</keyword>
<feature type="compositionally biased region" description="Basic and acidic residues" evidence="8">
    <location>
        <begin position="319"/>
        <end position="329"/>
    </location>
</feature>
<accession>A0ABQ7FH78</accession>
<keyword evidence="7" id="KW-0175">Coiled coil</keyword>
<feature type="transmembrane region" description="Helical" evidence="9">
    <location>
        <begin position="517"/>
        <end position="535"/>
    </location>
</feature>
<reference evidence="11 12" key="1">
    <citation type="submission" date="2019-10" db="EMBL/GenBank/DDBJ databases">
        <title>Streptomyces tenebrisbrunneis sp.nov., an endogenous actinomycete isolated from of Lycium ruthenicum.</title>
        <authorList>
            <person name="Ma L."/>
        </authorList>
    </citation>
    <scope>NUCLEOTIDE SEQUENCE [LARGE SCALE GENOMIC DNA]</scope>
    <source>
        <strain evidence="11 12">TRM 66187</strain>
    </source>
</reference>
<keyword evidence="2" id="KW-1003">Cell membrane</keyword>
<dbReference type="PANTHER" id="PTHR30509:SF9">
    <property type="entry name" value="MULTIDRUG RESISTANCE PROTEIN MDTO"/>
    <property type="match status" value="1"/>
</dbReference>
<keyword evidence="5 9" id="KW-0472">Membrane</keyword>
<evidence type="ECO:0000313" key="12">
    <source>
        <dbReference type="Proteomes" id="UP000621266"/>
    </source>
</evidence>
<sequence length="649" mass="67843">MVTPDSSRKPRSNSSAARAPRRARVRPLPLRATVRLRDYGDVWYKHGLSGAVAFVLPALLLLAAGRLDLIMYTSAGTMVSLYAHGLPYAARARALLWLVLGMTASLAVALTAAAYVDSVALLVLGTALVAAVHKVACEATGIGPPNNVVLTFLAATAFFVPQRPQEIPFHLSLQLAGGALAWLVAMAPALVRPHGPERIAVARALEAAARALHAGPGADAGPSPTPRHTAAAAVNTAWQTLSLVPRRPRPRTEPAPHAGLERLLLRAEAGPADGDATVAERTAEAARFAVWAQDLRQGRPLPGVRLSGRQRAELAGVLAEREQRRRLGPGDEPAAAAPAPGPGAGAAAGTGARAGAGPGGDGGGRHPLRPAPGRSRGFRQVLRQFRPGSPLAPVGARTAVGCALAGWVSLLLGVGHPYWAVVTAAAVFQANTTLSWHRVVQRTLGNLVGLLLFTALLPVIGTGPPTMVLLVVLFQIGAEALITRNYWLGTVCVTPMALLLAMFASDTPAEVLVADRWTDTLVGVAVGLLSCVLVTNRRAASRIDAALREAEAARDRARLLLDAPAGPGPDRDGDLARSRDRLGTALIELREALDIASGEWWQPDLPEEEAERAEREGHEVLGELVRTLAAPARPAPAAVEHRARAAAGG</sequence>
<feature type="transmembrane region" description="Helical" evidence="9">
    <location>
        <begin position="171"/>
        <end position="191"/>
    </location>
</feature>
<feature type="compositionally biased region" description="Gly residues" evidence="8">
    <location>
        <begin position="342"/>
        <end position="362"/>
    </location>
</feature>
<organism evidence="11 12">
    <name type="scientific">Streptomyces lycii</name>
    <dbReference type="NCBI Taxonomy" id="2654337"/>
    <lineage>
        <taxon>Bacteria</taxon>
        <taxon>Bacillati</taxon>
        <taxon>Actinomycetota</taxon>
        <taxon>Actinomycetes</taxon>
        <taxon>Kitasatosporales</taxon>
        <taxon>Streptomycetaceae</taxon>
        <taxon>Streptomyces</taxon>
    </lineage>
</organism>
<evidence type="ECO:0000256" key="1">
    <source>
        <dbReference type="ARBA" id="ARBA00004651"/>
    </source>
</evidence>
<dbReference type="Proteomes" id="UP000621266">
    <property type="component" value="Unassembled WGS sequence"/>
</dbReference>
<dbReference type="RefSeq" id="WP_156206287.1">
    <property type="nucleotide sequence ID" value="NZ_WHPN01000276.1"/>
</dbReference>
<comment type="subcellular location">
    <subcellularLocation>
        <location evidence="1">Cell membrane</location>
        <topology evidence="1">Multi-pass membrane protein</topology>
    </subcellularLocation>
</comment>
<feature type="transmembrane region" description="Helical" evidence="9">
    <location>
        <begin position="404"/>
        <end position="428"/>
    </location>
</feature>
<protein>
    <submittedName>
        <fullName evidence="11">FUSC family protein</fullName>
    </submittedName>
</protein>
<evidence type="ECO:0000256" key="7">
    <source>
        <dbReference type="SAM" id="Coils"/>
    </source>
</evidence>
<evidence type="ECO:0000256" key="4">
    <source>
        <dbReference type="ARBA" id="ARBA00022989"/>
    </source>
</evidence>
<evidence type="ECO:0000313" key="11">
    <source>
        <dbReference type="EMBL" id="KAF4408356.1"/>
    </source>
</evidence>
<evidence type="ECO:0000259" key="10">
    <source>
        <dbReference type="Pfam" id="PF13515"/>
    </source>
</evidence>
<gene>
    <name evidence="11" type="ORF">GCU69_14625</name>
</gene>
<evidence type="ECO:0000256" key="8">
    <source>
        <dbReference type="SAM" id="MobiDB-lite"/>
    </source>
</evidence>
<feature type="domain" description="Integral membrane bound transporter" evidence="10">
    <location>
        <begin position="404"/>
        <end position="529"/>
    </location>
</feature>
<dbReference type="InterPro" id="IPR049453">
    <property type="entry name" value="Memb_transporter_dom"/>
</dbReference>
<dbReference type="PANTHER" id="PTHR30509">
    <property type="entry name" value="P-HYDROXYBENZOIC ACID EFFLUX PUMP SUBUNIT-RELATED"/>
    <property type="match status" value="1"/>
</dbReference>
<feature type="transmembrane region" description="Helical" evidence="9">
    <location>
        <begin position="69"/>
        <end position="88"/>
    </location>
</feature>
<feature type="transmembrane region" description="Helical" evidence="9">
    <location>
        <begin position="95"/>
        <end position="116"/>
    </location>
</feature>
<feature type="transmembrane region" description="Helical" evidence="9">
    <location>
        <begin position="486"/>
        <end position="505"/>
    </location>
</feature>
<feature type="coiled-coil region" evidence="7">
    <location>
        <begin position="536"/>
        <end position="563"/>
    </location>
</feature>
<dbReference type="EMBL" id="WHPN01000276">
    <property type="protein sequence ID" value="KAF4408356.1"/>
    <property type="molecule type" value="Genomic_DNA"/>
</dbReference>